<evidence type="ECO:0000256" key="2">
    <source>
        <dbReference type="ARBA" id="ARBA00006464"/>
    </source>
</evidence>
<evidence type="ECO:0000256" key="4">
    <source>
        <dbReference type="ARBA" id="ARBA00022692"/>
    </source>
</evidence>
<dbReference type="RefSeq" id="WP_050725081.1">
    <property type="nucleotide sequence ID" value="NZ_CP012332.1"/>
</dbReference>
<dbReference type="Pfam" id="PF02397">
    <property type="entry name" value="Bac_transf"/>
    <property type="match status" value="1"/>
</dbReference>
<dbReference type="KEGG" id="vin:AKJ08_1044"/>
<dbReference type="OrthoDB" id="9808602at2"/>
<keyword evidence="10" id="KW-1185">Reference proteome</keyword>
<dbReference type="InterPro" id="IPR017475">
    <property type="entry name" value="EPS_sugar_tfrase"/>
</dbReference>
<keyword evidence="6 7" id="KW-0472">Membrane</keyword>
<reference evidence="9 10" key="1">
    <citation type="submission" date="2015-08" db="EMBL/GenBank/DDBJ databases">
        <authorList>
            <person name="Babu N.S."/>
            <person name="Beckwith C.J."/>
            <person name="Beseler K.G."/>
            <person name="Brison A."/>
            <person name="Carone J.V."/>
            <person name="Caskin T.P."/>
            <person name="Diamond M."/>
            <person name="Durham M.E."/>
            <person name="Foxe J.M."/>
            <person name="Go M."/>
            <person name="Henderson B.A."/>
            <person name="Jones I.B."/>
            <person name="McGettigan J.A."/>
            <person name="Micheletti S.J."/>
            <person name="Nasrallah M.E."/>
            <person name="Ortiz D."/>
            <person name="Piller C.R."/>
            <person name="Privatt S.R."/>
            <person name="Schneider S.L."/>
            <person name="Sharp S."/>
            <person name="Smith T.C."/>
            <person name="Stanton J.D."/>
            <person name="Ullery H.E."/>
            <person name="Wilson R.J."/>
            <person name="Serrano M.G."/>
            <person name="Buck G."/>
            <person name="Lee V."/>
            <person name="Wang Y."/>
            <person name="Carvalho R."/>
            <person name="Voegtly L."/>
            <person name="Shi R."/>
            <person name="Duckworth R."/>
            <person name="Johnson A."/>
            <person name="Loviza R."/>
            <person name="Walstead R."/>
            <person name="Shah Z."/>
            <person name="Kiflezghi M."/>
            <person name="Wade K."/>
            <person name="Ball S.L."/>
            <person name="Bradley K.W."/>
            <person name="Asai D.J."/>
            <person name="Bowman C.A."/>
            <person name="Russell D.A."/>
            <person name="Pope W.H."/>
            <person name="Jacobs-Sera D."/>
            <person name="Hendrix R.W."/>
            <person name="Hatfull G.F."/>
        </authorList>
    </citation>
    <scope>NUCLEOTIDE SEQUENCE [LARGE SCALE GENOMIC DNA]</scope>
    <source>
        <strain evidence="9 10">DSM 27710</strain>
    </source>
</reference>
<dbReference type="InterPro" id="IPR003362">
    <property type="entry name" value="Bact_transf"/>
</dbReference>
<name>A0A0K1PAX5_9BACT</name>
<dbReference type="NCBIfam" id="TIGR03025">
    <property type="entry name" value="EPS_sugtrans"/>
    <property type="match status" value="1"/>
</dbReference>
<keyword evidence="5 7" id="KW-1133">Transmembrane helix</keyword>
<dbReference type="PATRIC" id="fig|1391653.3.peg.1072"/>
<gene>
    <name evidence="9" type="ORF">AKJ08_1044</name>
</gene>
<evidence type="ECO:0000313" key="10">
    <source>
        <dbReference type="Proteomes" id="UP000055590"/>
    </source>
</evidence>
<feature type="transmembrane region" description="Helical" evidence="7">
    <location>
        <begin position="14"/>
        <end position="37"/>
    </location>
</feature>
<keyword evidence="4 7" id="KW-0812">Transmembrane</keyword>
<dbReference type="Proteomes" id="UP000055590">
    <property type="component" value="Chromosome"/>
</dbReference>
<feature type="transmembrane region" description="Helical" evidence="7">
    <location>
        <begin position="142"/>
        <end position="162"/>
    </location>
</feature>
<dbReference type="NCBIfam" id="TIGR03013">
    <property type="entry name" value="EpsB_2"/>
    <property type="match status" value="1"/>
</dbReference>
<evidence type="ECO:0000256" key="3">
    <source>
        <dbReference type="ARBA" id="ARBA00022679"/>
    </source>
</evidence>
<evidence type="ECO:0000256" key="1">
    <source>
        <dbReference type="ARBA" id="ARBA00004141"/>
    </source>
</evidence>
<organism evidence="9 10">
    <name type="scientific">Vulgatibacter incomptus</name>
    <dbReference type="NCBI Taxonomy" id="1391653"/>
    <lineage>
        <taxon>Bacteria</taxon>
        <taxon>Pseudomonadati</taxon>
        <taxon>Myxococcota</taxon>
        <taxon>Myxococcia</taxon>
        <taxon>Myxococcales</taxon>
        <taxon>Cystobacterineae</taxon>
        <taxon>Vulgatibacteraceae</taxon>
        <taxon>Vulgatibacter</taxon>
    </lineage>
</organism>
<protein>
    <submittedName>
        <fullName evidence="9">Capsular polysaccharide biosynthesis protein</fullName>
    </submittedName>
</protein>
<comment type="similarity">
    <text evidence="2">Belongs to the bacterial sugar transferase family.</text>
</comment>
<dbReference type="GO" id="GO:0016020">
    <property type="term" value="C:membrane"/>
    <property type="evidence" value="ECO:0007669"/>
    <property type="project" value="UniProtKB-SubCell"/>
</dbReference>
<dbReference type="PANTHER" id="PTHR30576">
    <property type="entry name" value="COLANIC BIOSYNTHESIS UDP-GLUCOSE LIPID CARRIER TRANSFERASE"/>
    <property type="match status" value="1"/>
</dbReference>
<feature type="transmembrane region" description="Helical" evidence="7">
    <location>
        <begin position="306"/>
        <end position="327"/>
    </location>
</feature>
<feature type="transmembrane region" description="Helical" evidence="7">
    <location>
        <begin position="58"/>
        <end position="75"/>
    </location>
</feature>
<sequence length="490" mass="52142">MARFLNHSYPGRKALLFCVEQAVILAMALLGAAAAAAAMTGSMAEAEVAGPLLGGRAMLDRVLGGAAIPFIAAVIARVGRAAPWALVTTACCAASFYAADLYDLRTAIADRAHGGRRIAVALLAAAAILGIASIRGGSEQRALALGAIGAAALSAIALRSVLPALVGRPRRVLVAGAGPAAARLARTMIDEAEDRLEILGFVPFAGERPDVSPERLVDAGDGLASAATRLRADWIVIAAADDRGAVPIRELVDARAAGIVCLGADAVLERLLQRIPVDALRPSFLAYSSGFRTTSLRRFAKRSLDVAGSLAGLLLAAPILAVAGIAIRLDSKGPVFYRQTRVGARGRTFELVKLRTMRLDAEAPGAPRWASEDDPRVTRVGWILRKARVDEIPQLVAVLRGEMSLVGPRPERPYFVRELEAKIPWYGLRTTVQPGITGWAQLRYPYGASVEDARRKLEYDLYYVKNGSLFLDLAIVFHTVRHVLTGRGAR</sequence>
<evidence type="ECO:0000313" key="9">
    <source>
        <dbReference type="EMBL" id="AKU90657.1"/>
    </source>
</evidence>
<dbReference type="STRING" id="1391653.AKJ08_1044"/>
<comment type="subcellular location">
    <subcellularLocation>
        <location evidence="1">Membrane</location>
        <topology evidence="1">Multi-pass membrane protein</topology>
    </subcellularLocation>
</comment>
<keyword evidence="3" id="KW-0808">Transferase</keyword>
<feature type="domain" description="Bacterial sugar transferase" evidence="8">
    <location>
        <begin position="301"/>
        <end position="484"/>
    </location>
</feature>
<evidence type="ECO:0000256" key="5">
    <source>
        <dbReference type="ARBA" id="ARBA00022989"/>
    </source>
</evidence>
<dbReference type="PANTHER" id="PTHR30576:SF0">
    <property type="entry name" value="UNDECAPRENYL-PHOSPHATE N-ACETYLGALACTOSAMINYL 1-PHOSPHATE TRANSFERASE-RELATED"/>
    <property type="match status" value="1"/>
</dbReference>
<dbReference type="InterPro" id="IPR017464">
    <property type="entry name" value="Sugar_tfrase_EpsB_2"/>
</dbReference>
<dbReference type="AlphaFoldDB" id="A0A0K1PAX5"/>
<evidence type="ECO:0000259" key="8">
    <source>
        <dbReference type="Pfam" id="PF02397"/>
    </source>
</evidence>
<dbReference type="GO" id="GO:0016780">
    <property type="term" value="F:phosphotransferase activity, for other substituted phosphate groups"/>
    <property type="evidence" value="ECO:0007669"/>
    <property type="project" value="TreeGrafter"/>
</dbReference>
<proteinExistence type="inferred from homology"/>
<feature type="transmembrane region" description="Helical" evidence="7">
    <location>
        <begin position="118"/>
        <end position="136"/>
    </location>
</feature>
<dbReference type="EMBL" id="CP012332">
    <property type="protein sequence ID" value="AKU90657.1"/>
    <property type="molecule type" value="Genomic_DNA"/>
</dbReference>
<evidence type="ECO:0000256" key="6">
    <source>
        <dbReference type="ARBA" id="ARBA00023136"/>
    </source>
</evidence>
<accession>A0A0K1PAX5</accession>
<evidence type="ECO:0000256" key="7">
    <source>
        <dbReference type="SAM" id="Phobius"/>
    </source>
</evidence>